<keyword evidence="2" id="KW-1185">Reference proteome</keyword>
<evidence type="ECO:0000313" key="1">
    <source>
        <dbReference type="EMBL" id="KAK9035046.1"/>
    </source>
</evidence>
<name>A0ABR2TCH4_9ROSI</name>
<reference evidence="1 2" key="1">
    <citation type="journal article" date="2024" name="G3 (Bethesda)">
        <title>Genome assembly of Hibiscus sabdariffa L. provides insights into metabolisms of medicinal natural products.</title>
        <authorList>
            <person name="Kim T."/>
        </authorList>
    </citation>
    <scope>NUCLEOTIDE SEQUENCE [LARGE SCALE GENOMIC DNA]</scope>
    <source>
        <strain evidence="1">TK-2024</strain>
        <tissue evidence="1">Old leaves</tissue>
    </source>
</reference>
<organism evidence="1 2">
    <name type="scientific">Hibiscus sabdariffa</name>
    <name type="common">roselle</name>
    <dbReference type="NCBI Taxonomy" id="183260"/>
    <lineage>
        <taxon>Eukaryota</taxon>
        <taxon>Viridiplantae</taxon>
        <taxon>Streptophyta</taxon>
        <taxon>Embryophyta</taxon>
        <taxon>Tracheophyta</taxon>
        <taxon>Spermatophyta</taxon>
        <taxon>Magnoliopsida</taxon>
        <taxon>eudicotyledons</taxon>
        <taxon>Gunneridae</taxon>
        <taxon>Pentapetalae</taxon>
        <taxon>rosids</taxon>
        <taxon>malvids</taxon>
        <taxon>Malvales</taxon>
        <taxon>Malvaceae</taxon>
        <taxon>Malvoideae</taxon>
        <taxon>Hibiscus</taxon>
    </lineage>
</organism>
<comment type="caution">
    <text evidence="1">The sequence shown here is derived from an EMBL/GenBank/DDBJ whole genome shotgun (WGS) entry which is preliminary data.</text>
</comment>
<proteinExistence type="predicted"/>
<dbReference type="EMBL" id="JBBPBN010000006">
    <property type="protein sequence ID" value="KAK9035046.1"/>
    <property type="molecule type" value="Genomic_DNA"/>
</dbReference>
<protein>
    <recommendedName>
        <fullName evidence="3">Secreted protein</fullName>
    </recommendedName>
</protein>
<accession>A0ABR2TCH4</accession>
<dbReference type="Proteomes" id="UP001396334">
    <property type="component" value="Unassembled WGS sequence"/>
</dbReference>
<sequence length="120" mass="13252">MHFAIISVASIVSSTRPPASLDNSVPLAFEFDFFGRFGSSGSGPTGSMTLANELFLNRKIRPVKLSTHLERPQVLAPLMDLEHEDDEENGDHVDNNEVLQCRLLLQGRLQLGEAQRDGFS</sequence>
<evidence type="ECO:0008006" key="3">
    <source>
        <dbReference type="Google" id="ProtNLM"/>
    </source>
</evidence>
<gene>
    <name evidence="1" type="ORF">V6N11_077097</name>
</gene>
<evidence type="ECO:0000313" key="2">
    <source>
        <dbReference type="Proteomes" id="UP001396334"/>
    </source>
</evidence>